<protein>
    <submittedName>
        <fullName evidence="1">Uncharacterized protein</fullName>
    </submittedName>
</protein>
<dbReference type="GeneTree" id="ENSGT00950000185983"/>
<sequence length="108" mass="11631">VDGALCPTPLLWGGVAAVLEPGVRQHSGHETAAQRYIARLLQAGYEPERTIFSSLTGRCRCPDGWPPQGQLRTLSPPHHALRSDEAAVAAHLKLSSKTQAPMLGSVWQ</sequence>
<dbReference type="AlphaFoldDB" id="A0A8C8ZEB9"/>
<accession>A0A8C8ZEB9</accession>
<name>A0A8C8ZEB9_PROSS</name>
<evidence type="ECO:0000313" key="2">
    <source>
        <dbReference type="Proteomes" id="UP000694414"/>
    </source>
</evidence>
<dbReference type="Proteomes" id="UP000694414">
    <property type="component" value="Unplaced"/>
</dbReference>
<dbReference type="Ensembl" id="ENSPSMT00000019444.1">
    <property type="protein sequence ID" value="ENSPSMP00000016723.1"/>
    <property type="gene ID" value="ENSPSMG00000011932.1"/>
</dbReference>
<organism evidence="1 2">
    <name type="scientific">Prolemur simus</name>
    <name type="common">Greater bamboo lemur</name>
    <name type="synonym">Hapalemur simus</name>
    <dbReference type="NCBI Taxonomy" id="1328070"/>
    <lineage>
        <taxon>Eukaryota</taxon>
        <taxon>Metazoa</taxon>
        <taxon>Chordata</taxon>
        <taxon>Craniata</taxon>
        <taxon>Vertebrata</taxon>
        <taxon>Euteleostomi</taxon>
        <taxon>Mammalia</taxon>
        <taxon>Eutheria</taxon>
        <taxon>Euarchontoglires</taxon>
        <taxon>Primates</taxon>
        <taxon>Strepsirrhini</taxon>
        <taxon>Lemuriformes</taxon>
        <taxon>Lemuridae</taxon>
        <taxon>Prolemur</taxon>
    </lineage>
</organism>
<evidence type="ECO:0000313" key="1">
    <source>
        <dbReference type="Ensembl" id="ENSPSMP00000016723.1"/>
    </source>
</evidence>
<keyword evidence="2" id="KW-1185">Reference proteome</keyword>
<reference evidence="1" key="2">
    <citation type="submission" date="2025-09" db="UniProtKB">
        <authorList>
            <consortium name="Ensembl"/>
        </authorList>
    </citation>
    <scope>IDENTIFICATION</scope>
</reference>
<proteinExistence type="predicted"/>
<reference evidence="1" key="1">
    <citation type="submission" date="2025-08" db="UniProtKB">
        <authorList>
            <consortium name="Ensembl"/>
        </authorList>
    </citation>
    <scope>IDENTIFICATION</scope>
</reference>